<name>A0A0G4HDM8_9ALVE</name>
<feature type="region of interest" description="Disordered" evidence="2">
    <location>
        <begin position="115"/>
        <end position="142"/>
    </location>
</feature>
<dbReference type="PANTHER" id="PTHR48433:SF1">
    <property type="entry name" value="OUTER ENVELOPE PROTEIN 61-LIKE"/>
    <property type="match status" value="1"/>
</dbReference>
<dbReference type="EMBL" id="CDMZ01002353">
    <property type="protein sequence ID" value="CEM41985.1"/>
    <property type="molecule type" value="Genomic_DNA"/>
</dbReference>
<evidence type="ECO:0000256" key="1">
    <source>
        <dbReference type="PROSITE-ProRule" id="PRU00339"/>
    </source>
</evidence>
<dbReference type="Pfam" id="PF00515">
    <property type="entry name" value="TPR_1"/>
    <property type="match status" value="1"/>
</dbReference>
<dbReference type="SMART" id="SM00028">
    <property type="entry name" value="TPR"/>
    <property type="match status" value="1"/>
</dbReference>
<evidence type="ECO:0000313" key="3">
    <source>
        <dbReference type="EMBL" id="CEM41985.1"/>
    </source>
</evidence>
<dbReference type="Gene3D" id="1.25.40.10">
    <property type="entry name" value="Tetratricopeptide repeat domain"/>
    <property type="match status" value="1"/>
</dbReference>
<keyword evidence="1" id="KW-0802">TPR repeat</keyword>
<sequence>MTYEFQPTTVVCRLFLGCLSDRWMGPFLPVELSLVLGLFGQADNVKALYRRGQAYVEQKKMAEAISDLRRAKAISPDDTKISDKLAEYEGALEESTGGLSEAQIQKAGEETKLKEYEAKKEAEQEAEKERATMGGMGMGGIGQKKERVRVPKCTLENFDEMNPTDQRRIIYWTSLEKNITLPRMTEEYKTWKYAEPDTQRIKRMAIKNLVLTSDKGTEADFSIPDGIFFWKLLGAVRQSSPHSTAGKKIYWEDDVERLLWTAMACISQLTFLS</sequence>
<dbReference type="InterPro" id="IPR053319">
    <property type="entry name" value="OEP61"/>
</dbReference>
<protein>
    <submittedName>
        <fullName evidence="3">Uncharacterized protein</fullName>
    </submittedName>
</protein>
<organism evidence="3">
    <name type="scientific">Chromera velia CCMP2878</name>
    <dbReference type="NCBI Taxonomy" id="1169474"/>
    <lineage>
        <taxon>Eukaryota</taxon>
        <taxon>Sar</taxon>
        <taxon>Alveolata</taxon>
        <taxon>Colpodellida</taxon>
        <taxon>Chromeraceae</taxon>
        <taxon>Chromera</taxon>
    </lineage>
</organism>
<dbReference type="PANTHER" id="PTHR48433">
    <property type="entry name" value="OUTER ENVELOPE PROTEIN 61-LIKE"/>
    <property type="match status" value="1"/>
</dbReference>
<reference evidence="3" key="1">
    <citation type="submission" date="2014-11" db="EMBL/GenBank/DDBJ databases">
        <authorList>
            <person name="Otto D Thomas"/>
            <person name="Naeem Raeece"/>
        </authorList>
    </citation>
    <scope>NUCLEOTIDE SEQUENCE</scope>
</reference>
<feature type="compositionally biased region" description="Basic and acidic residues" evidence="2">
    <location>
        <begin position="115"/>
        <end position="131"/>
    </location>
</feature>
<evidence type="ECO:0000256" key="2">
    <source>
        <dbReference type="SAM" id="MobiDB-lite"/>
    </source>
</evidence>
<dbReference type="SUPFAM" id="SSF48452">
    <property type="entry name" value="TPR-like"/>
    <property type="match status" value="1"/>
</dbReference>
<accession>A0A0G4HDM8</accession>
<dbReference type="InterPro" id="IPR011990">
    <property type="entry name" value="TPR-like_helical_dom_sf"/>
</dbReference>
<gene>
    <name evidence="3" type="ORF">Cvel_6402</name>
</gene>
<dbReference type="InterPro" id="IPR019734">
    <property type="entry name" value="TPR_rpt"/>
</dbReference>
<proteinExistence type="predicted"/>
<dbReference type="VEuPathDB" id="CryptoDB:Cvel_6402"/>
<feature type="repeat" description="TPR" evidence="1">
    <location>
        <begin position="45"/>
        <end position="78"/>
    </location>
</feature>
<dbReference type="AlphaFoldDB" id="A0A0G4HDM8"/>
<dbReference type="PROSITE" id="PS50005">
    <property type="entry name" value="TPR"/>
    <property type="match status" value="1"/>
</dbReference>